<dbReference type="GO" id="GO:0070681">
    <property type="term" value="P:glutaminyl-tRNAGln biosynthesis via transamidation"/>
    <property type="evidence" value="ECO:0007669"/>
    <property type="project" value="TreeGrafter"/>
</dbReference>
<dbReference type="GO" id="GO:0005524">
    <property type="term" value="F:ATP binding"/>
    <property type="evidence" value="ECO:0007669"/>
    <property type="project" value="UniProtKB-KW"/>
</dbReference>
<keyword evidence="2" id="KW-0808">Transferase</keyword>
<dbReference type="OrthoDB" id="9794326at2"/>
<keyword evidence="1" id="KW-0648">Protein biosynthesis</keyword>
<dbReference type="GO" id="GO:0050567">
    <property type="term" value="F:glutaminyl-tRNA synthase (glutamine-hydrolyzing) activity"/>
    <property type="evidence" value="ECO:0007669"/>
    <property type="project" value="UniProtKB-UniRule"/>
</dbReference>
<dbReference type="InterPro" id="IPR003837">
    <property type="entry name" value="GatC"/>
</dbReference>
<dbReference type="Pfam" id="PF02686">
    <property type="entry name" value="GatC"/>
    <property type="match status" value="1"/>
</dbReference>
<sequence length="95" mass="10435">MSLTPDDVKRIARLARIETSDAEAQATQAQLNSIFDLIAAMQAVDTRGVSPMAHAQEVYQRLRDDVVTETDRHAAFQAIAPAVENGLYLVPKVIE</sequence>
<name>A0A119CWQ2_THIDE</name>
<dbReference type="GO" id="GO:0006450">
    <property type="term" value="P:regulation of translational fidelity"/>
    <property type="evidence" value="ECO:0007669"/>
    <property type="project" value="InterPro"/>
</dbReference>
<dbReference type="GO" id="GO:0006412">
    <property type="term" value="P:translation"/>
    <property type="evidence" value="ECO:0007669"/>
    <property type="project" value="UniProtKB-UniRule"/>
</dbReference>
<dbReference type="EC" id="6.3.5.-" evidence="1"/>
<keyword evidence="1" id="KW-0436">Ligase</keyword>
<dbReference type="Proteomes" id="UP000064243">
    <property type="component" value="Unassembled WGS sequence"/>
</dbReference>
<organism evidence="2 3">
    <name type="scientific">Thiobacillus denitrificans</name>
    <dbReference type="NCBI Taxonomy" id="36861"/>
    <lineage>
        <taxon>Bacteria</taxon>
        <taxon>Pseudomonadati</taxon>
        <taxon>Pseudomonadota</taxon>
        <taxon>Betaproteobacteria</taxon>
        <taxon>Nitrosomonadales</taxon>
        <taxon>Thiobacillaceae</taxon>
        <taxon>Thiobacillus</taxon>
    </lineage>
</organism>
<gene>
    <name evidence="1" type="primary">gatC</name>
    <name evidence="2" type="ORF">ABW22_06160</name>
</gene>
<dbReference type="GO" id="GO:0016740">
    <property type="term" value="F:transferase activity"/>
    <property type="evidence" value="ECO:0007669"/>
    <property type="project" value="UniProtKB-KW"/>
</dbReference>
<comment type="catalytic activity">
    <reaction evidence="1">
        <text>L-glutamyl-tRNA(Gln) + L-glutamine + ATP + H2O = L-glutaminyl-tRNA(Gln) + L-glutamate + ADP + phosphate + H(+)</text>
        <dbReference type="Rhea" id="RHEA:17521"/>
        <dbReference type="Rhea" id="RHEA-COMP:9681"/>
        <dbReference type="Rhea" id="RHEA-COMP:9684"/>
        <dbReference type="ChEBI" id="CHEBI:15377"/>
        <dbReference type="ChEBI" id="CHEBI:15378"/>
        <dbReference type="ChEBI" id="CHEBI:29985"/>
        <dbReference type="ChEBI" id="CHEBI:30616"/>
        <dbReference type="ChEBI" id="CHEBI:43474"/>
        <dbReference type="ChEBI" id="CHEBI:58359"/>
        <dbReference type="ChEBI" id="CHEBI:78520"/>
        <dbReference type="ChEBI" id="CHEBI:78521"/>
        <dbReference type="ChEBI" id="CHEBI:456216"/>
    </reaction>
</comment>
<dbReference type="STRING" id="1123392.GCA_000376425_00802"/>
<dbReference type="InterPro" id="IPR036113">
    <property type="entry name" value="Asp/Glu-ADT_sf_sub_c"/>
</dbReference>
<dbReference type="AlphaFoldDB" id="A0A119CWQ2"/>
<keyword evidence="1" id="KW-0067">ATP-binding</keyword>
<dbReference type="NCBIfam" id="TIGR00135">
    <property type="entry name" value="gatC"/>
    <property type="match status" value="1"/>
</dbReference>
<keyword evidence="1" id="KW-0547">Nucleotide-binding</keyword>
<comment type="subunit">
    <text evidence="1">Heterotrimer of A, B and C subunits.</text>
</comment>
<dbReference type="PANTHER" id="PTHR15004">
    <property type="entry name" value="GLUTAMYL-TRNA(GLN) AMIDOTRANSFERASE SUBUNIT C, MITOCHONDRIAL"/>
    <property type="match status" value="1"/>
</dbReference>
<dbReference type="HAMAP" id="MF_00122">
    <property type="entry name" value="GatC"/>
    <property type="match status" value="1"/>
</dbReference>
<dbReference type="RefSeq" id="WP_059753304.1">
    <property type="nucleotide sequence ID" value="NZ_LDUG01000018.1"/>
</dbReference>
<comment type="catalytic activity">
    <reaction evidence="1">
        <text>L-aspartyl-tRNA(Asn) + L-glutamine + ATP + H2O = L-asparaginyl-tRNA(Asn) + L-glutamate + ADP + phosphate + 2 H(+)</text>
        <dbReference type="Rhea" id="RHEA:14513"/>
        <dbReference type="Rhea" id="RHEA-COMP:9674"/>
        <dbReference type="Rhea" id="RHEA-COMP:9677"/>
        <dbReference type="ChEBI" id="CHEBI:15377"/>
        <dbReference type="ChEBI" id="CHEBI:15378"/>
        <dbReference type="ChEBI" id="CHEBI:29985"/>
        <dbReference type="ChEBI" id="CHEBI:30616"/>
        <dbReference type="ChEBI" id="CHEBI:43474"/>
        <dbReference type="ChEBI" id="CHEBI:58359"/>
        <dbReference type="ChEBI" id="CHEBI:78515"/>
        <dbReference type="ChEBI" id="CHEBI:78516"/>
        <dbReference type="ChEBI" id="CHEBI:456216"/>
    </reaction>
</comment>
<comment type="function">
    <text evidence="1">Allows the formation of correctly charged Asn-tRNA(Asn) or Gln-tRNA(Gln) through the transamidation of misacylated Asp-tRNA(Asn) or Glu-tRNA(Gln) in organisms which lack either or both of asparaginyl-tRNA or glutaminyl-tRNA synthetases. The reaction takes place in the presence of glutamine and ATP through an activated phospho-Asp-tRNA(Asn) or phospho-Glu-tRNA(Gln).</text>
</comment>
<dbReference type="SUPFAM" id="SSF141000">
    <property type="entry name" value="Glu-tRNAGln amidotransferase C subunit"/>
    <property type="match status" value="1"/>
</dbReference>
<protein>
    <recommendedName>
        <fullName evidence="1">Aspartyl/glutamyl-tRNA(Asn/Gln) amidotransferase subunit C</fullName>
        <shortName evidence="1">Asp/Glu-ADT subunit C</shortName>
        <ecNumber evidence="1">6.3.5.-</ecNumber>
    </recommendedName>
</protein>
<evidence type="ECO:0000313" key="3">
    <source>
        <dbReference type="Proteomes" id="UP000064243"/>
    </source>
</evidence>
<dbReference type="PATRIC" id="fig|36861.3.peg.697"/>
<evidence type="ECO:0000313" key="2">
    <source>
        <dbReference type="EMBL" id="KVW96994.1"/>
    </source>
</evidence>
<comment type="caution">
    <text evidence="2">The sequence shown here is derived from an EMBL/GenBank/DDBJ whole genome shotgun (WGS) entry which is preliminary data.</text>
</comment>
<proteinExistence type="inferred from homology"/>
<dbReference type="EMBL" id="LDUG01000018">
    <property type="protein sequence ID" value="KVW96994.1"/>
    <property type="molecule type" value="Genomic_DNA"/>
</dbReference>
<dbReference type="Gene3D" id="1.10.20.60">
    <property type="entry name" value="Glu-tRNAGln amidotransferase C subunit, N-terminal domain"/>
    <property type="match status" value="1"/>
</dbReference>
<keyword evidence="3" id="KW-1185">Reference proteome</keyword>
<accession>A0A119CWQ2</accession>
<reference evidence="2 3" key="1">
    <citation type="journal article" date="2015" name="Appl. Environ. Microbiol.">
        <title>Aerobic and Anaerobic Thiosulfate Oxidation by a Cold-Adapted, Subglacial Chemoautotroph.</title>
        <authorList>
            <person name="Harrold Z.R."/>
            <person name="Skidmore M.L."/>
            <person name="Hamilton T.L."/>
            <person name="Desch L."/>
            <person name="Amada K."/>
            <person name="van Gelder W."/>
            <person name="Glover K."/>
            <person name="Roden E.E."/>
            <person name="Boyd E.S."/>
        </authorList>
    </citation>
    <scope>NUCLEOTIDE SEQUENCE [LARGE SCALE GENOMIC DNA]</scope>
    <source>
        <strain evidence="2 3">RG</strain>
    </source>
</reference>
<evidence type="ECO:0000256" key="1">
    <source>
        <dbReference type="HAMAP-Rule" id="MF_00122"/>
    </source>
</evidence>
<dbReference type="GO" id="GO:0050566">
    <property type="term" value="F:asparaginyl-tRNA synthase (glutamine-hydrolyzing) activity"/>
    <property type="evidence" value="ECO:0007669"/>
    <property type="project" value="RHEA"/>
</dbReference>
<dbReference type="PANTHER" id="PTHR15004:SF0">
    <property type="entry name" value="GLUTAMYL-TRNA(GLN) AMIDOTRANSFERASE SUBUNIT C, MITOCHONDRIAL"/>
    <property type="match status" value="1"/>
</dbReference>
<comment type="similarity">
    <text evidence="1">Belongs to the GatC family.</text>
</comment>